<evidence type="ECO:0000313" key="1">
    <source>
        <dbReference type="EMBL" id="MFF0498527.1"/>
    </source>
</evidence>
<accession>A0ABW6P5V1</accession>
<reference evidence="1 2" key="1">
    <citation type="submission" date="2024-10" db="EMBL/GenBank/DDBJ databases">
        <title>The Natural Products Discovery Center: Release of the First 8490 Sequenced Strains for Exploring Actinobacteria Biosynthetic Diversity.</title>
        <authorList>
            <person name="Kalkreuter E."/>
            <person name="Kautsar S.A."/>
            <person name="Yang D."/>
            <person name="Bader C.D."/>
            <person name="Teijaro C.N."/>
            <person name="Fluegel L."/>
            <person name="Davis C.M."/>
            <person name="Simpson J.R."/>
            <person name="Lauterbach L."/>
            <person name="Steele A.D."/>
            <person name="Gui C."/>
            <person name="Meng S."/>
            <person name="Li G."/>
            <person name="Viehrig K."/>
            <person name="Ye F."/>
            <person name="Su P."/>
            <person name="Kiefer A.F."/>
            <person name="Nichols A."/>
            <person name="Cepeda A.J."/>
            <person name="Yan W."/>
            <person name="Fan B."/>
            <person name="Jiang Y."/>
            <person name="Adhikari A."/>
            <person name="Zheng C.-J."/>
            <person name="Schuster L."/>
            <person name="Cowan T.M."/>
            <person name="Smanski M.J."/>
            <person name="Chevrette M.G."/>
            <person name="De Carvalho L.P.S."/>
            <person name="Shen B."/>
        </authorList>
    </citation>
    <scope>NUCLEOTIDE SEQUENCE [LARGE SCALE GENOMIC DNA]</scope>
    <source>
        <strain evidence="1 2">NPDC004119</strain>
    </source>
</reference>
<proteinExistence type="predicted"/>
<dbReference type="EMBL" id="JBIAMT010000003">
    <property type="protein sequence ID" value="MFF0498527.1"/>
    <property type="molecule type" value="Genomic_DNA"/>
</dbReference>
<organism evidence="1 2">
    <name type="scientific">Nocardia aobensis</name>
    <dbReference type="NCBI Taxonomy" id="257277"/>
    <lineage>
        <taxon>Bacteria</taxon>
        <taxon>Bacillati</taxon>
        <taxon>Actinomycetota</taxon>
        <taxon>Actinomycetes</taxon>
        <taxon>Mycobacteriales</taxon>
        <taxon>Nocardiaceae</taxon>
        <taxon>Nocardia</taxon>
    </lineage>
</organism>
<dbReference type="RefSeq" id="WP_387396056.1">
    <property type="nucleotide sequence ID" value="NZ_JBIAMT010000003.1"/>
</dbReference>
<name>A0ABW6P5V1_9NOCA</name>
<protein>
    <submittedName>
        <fullName evidence="1">Uncharacterized protein</fullName>
    </submittedName>
</protein>
<dbReference type="Proteomes" id="UP001601442">
    <property type="component" value="Unassembled WGS sequence"/>
</dbReference>
<keyword evidence="2" id="KW-1185">Reference proteome</keyword>
<comment type="caution">
    <text evidence="1">The sequence shown here is derived from an EMBL/GenBank/DDBJ whole genome shotgun (WGS) entry which is preliminary data.</text>
</comment>
<sequence>METGVATLTLTPSVGLSNLPALVQGDSGLPPVLNFSTTTLAPGASATVTATLTSPGGPGTAAVYNVVLGIPAGATGAAGTNATLSGASDLEGGPPGAGTDGYVIAWNNTDGKWKISQPRKTYGPYSVQNGSFATAYSGNLGSYQVASIGIPAMPYAWRPIVHAGLYCGGTANTHVDLVCRLNNPTSGDIVGYGLGQTGVGPYPVVCQPSFGSSIAGTSTYGQVAAGSSATIYLVATQVNSTTDNWSTTNTNGYFTVEVMSA</sequence>
<evidence type="ECO:0000313" key="2">
    <source>
        <dbReference type="Proteomes" id="UP001601442"/>
    </source>
</evidence>
<gene>
    <name evidence="1" type="ORF">ACFYU5_19130</name>
</gene>